<keyword evidence="1" id="KW-0812">Transmembrane</keyword>
<proteinExistence type="predicted"/>
<dbReference type="PROSITE" id="PS00616">
    <property type="entry name" value="HIS_ACID_PHOSPHAT_1"/>
    <property type="match status" value="1"/>
</dbReference>
<dbReference type="SUPFAM" id="SSF53254">
    <property type="entry name" value="Phosphoglycerate mutase-like"/>
    <property type="match status" value="1"/>
</dbReference>
<dbReference type="InterPro" id="IPR029033">
    <property type="entry name" value="His_PPase_superfam"/>
</dbReference>
<protein>
    <submittedName>
        <fullName evidence="2">Uncharacterized protein</fullName>
    </submittedName>
</protein>
<feature type="transmembrane region" description="Helical" evidence="1">
    <location>
        <begin position="15"/>
        <end position="34"/>
    </location>
</feature>
<gene>
    <name evidence="2" type="ORF">g.35398</name>
</gene>
<organism evidence="2">
    <name type="scientific">Graphocephala atropunctata</name>
    <dbReference type="NCBI Taxonomy" id="36148"/>
    <lineage>
        <taxon>Eukaryota</taxon>
        <taxon>Metazoa</taxon>
        <taxon>Ecdysozoa</taxon>
        <taxon>Arthropoda</taxon>
        <taxon>Hexapoda</taxon>
        <taxon>Insecta</taxon>
        <taxon>Pterygota</taxon>
        <taxon>Neoptera</taxon>
        <taxon>Paraneoptera</taxon>
        <taxon>Hemiptera</taxon>
        <taxon>Auchenorrhyncha</taxon>
        <taxon>Membracoidea</taxon>
        <taxon>Cicadellidae</taxon>
        <taxon>Cicadellinae</taxon>
        <taxon>Cicadellini</taxon>
        <taxon>Graphocephala</taxon>
    </lineage>
</organism>
<sequence>MPLNYSFRDLANSQTGLVLACAMTVAVIAIVYNLSDEPLTADQPSVANPNGTRAVPTLQFVVAISRHGNRGPLFTYPSSLYQFNDTTVWPYGVGHLTQVIVSDIPTWQQRAAIYLS</sequence>
<evidence type="ECO:0000256" key="1">
    <source>
        <dbReference type="SAM" id="Phobius"/>
    </source>
</evidence>
<keyword evidence="1" id="KW-1133">Transmembrane helix</keyword>
<keyword evidence="1" id="KW-0472">Membrane</keyword>
<dbReference type="InterPro" id="IPR033379">
    <property type="entry name" value="Acid_Pase_AS"/>
</dbReference>
<dbReference type="AlphaFoldDB" id="A0A1B6L0N5"/>
<reference evidence="2" key="1">
    <citation type="submission" date="2015-11" db="EMBL/GenBank/DDBJ databases">
        <title>De novo transcriptome assembly of four potential Pierce s Disease insect vectors from Arizona vineyards.</title>
        <authorList>
            <person name="Tassone E.E."/>
        </authorList>
    </citation>
    <scope>NUCLEOTIDE SEQUENCE</scope>
</reference>
<evidence type="ECO:0000313" key="2">
    <source>
        <dbReference type="EMBL" id="JAT17262.1"/>
    </source>
</evidence>
<dbReference type="GO" id="GO:0016791">
    <property type="term" value="F:phosphatase activity"/>
    <property type="evidence" value="ECO:0007669"/>
    <property type="project" value="UniProtKB-ARBA"/>
</dbReference>
<accession>A0A1B6L0N5</accession>
<dbReference type="Gene3D" id="3.40.50.1240">
    <property type="entry name" value="Phosphoglycerate mutase-like"/>
    <property type="match status" value="1"/>
</dbReference>
<name>A0A1B6L0N5_9HEMI</name>
<dbReference type="EMBL" id="GEBQ01022715">
    <property type="protein sequence ID" value="JAT17262.1"/>
    <property type="molecule type" value="Transcribed_RNA"/>
</dbReference>